<keyword evidence="1" id="KW-1133">Transmembrane helix</keyword>
<reference evidence="2" key="1">
    <citation type="journal article" date="2020" name="Stud. Mycol.">
        <title>101 Dothideomycetes genomes: a test case for predicting lifestyles and emergence of pathogens.</title>
        <authorList>
            <person name="Haridas S."/>
            <person name="Albert R."/>
            <person name="Binder M."/>
            <person name="Bloem J."/>
            <person name="Labutti K."/>
            <person name="Salamov A."/>
            <person name="Andreopoulos B."/>
            <person name="Baker S."/>
            <person name="Barry K."/>
            <person name="Bills G."/>
            <person name="Bluhm B."/>
            <person name="Cannon C."/>
            <person name="Castanera R."/>
            <person name="Culley D."/>
            <person name="Daum C."/>
            <person name="Ezra D."/>
            <person name="Gonzalez J."/>
            <person name="Henrissat B."/>
            <person name="Kuo A."/>
            <person name="Liang C."/>
            <person name="Lipzen A."/>
            <person name="Lutzoni F."/>
            <person name="Magnuson J."/>
            <person name="Mondo S."/>
            <person name="Nolan M."/>
            <person name="Ohm R."/>
            <person name="Pangilinan J."/>
            <person name="Park H.-J."/>
            <person name="Ramirez L."/>
            <person name="Alfaro M."/>
            <person name="Sun H."/>
            <person name="Tritt A."/>
            <person name="Yoshinaga Y."/>
            <person name="Zwiers L.-H."/>
            <person name="Turgeon B."/>
            <person name="Goodwin S."/>
            <person name="Spatafora J."/>
            <person name="Crous P."/>
            <person name="Grigoriev I."/>
        </authorList>
    </citation>
    <scope>NUCLEOTIDE SEQUENCE</scope>
    <source>
        <strain evidence="2">CBS 133067</strain>
    </source>
</reference>
<keyword evidence="1" id="KW-0812">Transmembrane</keyword>
<evidence type="ECO:0000313" key="2">
    <source>
        <dbReference type="EMBL" id="KAF2096287.1"/>
    </source>
</evidence>
<dbReference type="EMBL" id="ML978130">
    <property type="protein sequence ID" value="KAF2096287.1"/>
    <property type="molecule type" value="Genomic_DNA"/>
</dbReference>
<evidence type="ECO:0000313" key="3">
    <source>
        <dbReference type="Proteomes" id="UP000799772"/>
    </source>
</evidence>
<sequence length="609" mass="65765">MAAIVAVLRVEDKRPLTAWTFATSVNTVVSTLGTISRATLAFAISACIGQQKWNWLKRHPDRTVAFVRFDEASRGPWGSARLLFWLNIRHWASVGALVTIAFLAFDPFLQAIISYPGQLDPISDGGMPAIWRTDYLNIGKLQDVTADGGFGTAELGGPDGSSTEAHLFLTKADFNTVAAVNNGFSNMSESSIISPRFSCRTGNCTFSSYTSLAFCSSCHDVSGYIRTSHGNASTITEGTDFAQPDNIGGPAGPYTQYSLPYSHIKNYDGLSGTGVTDPGTISYTLITVGVTANYSQTVSFQKSDTMLIAFAVMRANEGYINNKTTWENSKPIATECALYFCVNAYDANIQDGKLNETVTGSWASRSPSSWKDYQSSDYASNVTDSSAVVNSLNTDSHEPLYSNDTMLPRTDLQLLIPDDHPTGLPRNLSGPFNITQATVQSTSSFLIQWSVGTAGTLLVNESPYGDNSPVPSVLDALQNSTNLTTTFANVAQSMTYQIRSSSSVPHNGISQLWVTHIRVQWTYLVLPAVALLGGCVYVILTLIETLHLKLPAWKESALATLSYGLSEETQDLLREADATGDIDAAAQGISIRLAEDGDGLRLQTVSNRP</sequence>
<proteinExistence type="predicted"/>
<protein>
    <submittedName>
        <fullName evidence="2">Uncharacterized protein</fullName>
    </submittedName>
</protein>
<accession>A0A9P4ID05</accession>
<evidence type="ECO:0000256" key="1">
    <source>
        <dbReference type="SAM" id="Phobius"/>
    </source>
</evidence>
<gene>
    <name evidence="2" type="ORF">NA57DRAFT_79053</name>
</gene>
<dbReference type="PANTHER" id="PTHR35394">
    <property type="entry name" value="DUF3176 DOMAIN-CONTAINING PROTEIN"/>
    <property type="match status" value="1"/>
</dbReference>
<keyword evidence="3" id="KW-1185">Reference proteome</keyword>
<dbReference type="Proteomes" id="UP000799772">
    <property type="component" value="Unassembled WGS sequence"/>
</dbReference>
<dbReference type="AlphaFoldDB" id="A0A9P4ID05"/>
<dbReference type="InterPro" id="IPR021514">
    <property type="entry name" value="DUF3176"/>
</dbReference>
<comment type="caution">
    <text evidence="2">The sequence shown here is derived from an EMBL/GenBank/DDBJ whole genome shotgun (WGS) entry which is preliminary data.</text>
</comment>
<name>A0A9P4ID05_9PEZI</name>
<dbReference type="Pfam" id="PF11374">
    <property type="entry name" value="DUF3176"/>
    <property type="match status" value="1"/>
</dbReference>
<keyword evidence="1" id="KW-0472">Membrane</keyword>
<feature type="transmembrane region" description="Helical" evidence="1">
    <location>
        <begin position="521"/>
        <end position="543"/>
    </location>
</feature>
<dbReference type="PANTHER" id="PTHR35394:SF5">
    <property type="entry name" value="DUF3176 DOMAIN-CONTAINING PROTEIN"/>
    <property type="match status" value="1"/>
</dbReference>
<dbReference type="OrthoDB" id="5376804at2759"/>
<organism evidence="2 3">
    <name type="scientific">Rhizodiscina lignyota</name>
    <dbReference type="NCBI Taxonomy" id="1504668"/>
    <lineage>
        <taxon>Eukaryota</taxon>
        <taxon>Fungi</taxon>
        <taxon>Dikarya</taxon>
        <taxon>Ascomycota</taxon>
        <taxon>Pezizomycotina</taxon>
        <taxon>Dothideomycetes</taxon>
        <taxon>Pleosporomycetidae</taxon>
        <taxon>Aulographales</taxon>
        <taxon>Rhizodiscinaceae</taxon>
        <taxon>Rhizodiscina</taxon>
    </lineage>
</organism>